<evidence type="ECO:0000313" key="1">
    <source>
        <dbReference type="EMBL" id="MFG6458361.1"/>
    </source>
</evidence>
<sequence>MLQAINTWEDYRAKLREFDAVLEHAKAVGAVMAVMASRSAHVRYGAQVYVKLLSHCIALRALAADPNHRTARELLDVPSMSALARCVVEAHDAFEYVAGHEVAPAERTFRLQLWELHDQIRRLKMFTDLGLAPERIDDIRADVRRRQDDLQAHEFFATLPAELQAELRRRWAKGDPPAFHLGQRQRCELSGVNADWHNIITSQLAQYALTLPSSVEQMTHLTPGSVEVHRLLAMPLVATLPFLVRVTQAIAAYMPANAPEPPSRTNRTMALWRQAAEQAP</sequence>
<evidence type="ECO:0000313" key="2">
    <source>
        <dbReference type="Proteomes" id="UP001606305"/>
    </source>
</evidence>
<dbReference type="Proteomes" id="UP001606305">
    <property type="component" value="Unassembled WGS sequence"/>
</dbReference>
<organism evidence="1 2">
    <name type="scientific">Pelomonas nitida</name>
    <dbReference type="NCBI Taxonomy" id="3299027"/>
    <lineage>
        <taxon>Bacteria</taxon>
        <taxon>Pseudomonadati</taxon>
        <taxon>Pseudomonadota</taxon>
        <taxon>Betaproteobacteria</taxon>
        <taxon>Burkholderiales</taxon>
        <taxon>Sphaerotilaceae</taxon>
        <taxon>Roseateles</taxon>
    </lineage>
</organism>
<reference evidence="1 2" key="1">
    <citation type="submission" date="2024-09" db="EMBL/GenBank/DDBJ databases">
        <title>Novel species of the genus Pelomonas and Roseateles isolated from streams.</title>
        <authorList>
            <person name="Lu H."/>
        </authorList>
    </citation>
    <scope>NUCLEOTIDE SEQUENCE [LARGE SCALE GENOMIC DNA]</scope>
    <source>
        <strain evidence="1 2">BYS96W</strain>
    </source>
</reference>
<proteinExistence type="predicted"/>
<accession>A0ABW7G8S2</accession>
<name>A0ABW7G8S2_9BURK</name>
<gene>
    <name evidence="1" type="ORF">ACG00X_16085</name>
</gene>
<dbReference type="EMBL" id="JBIGIA010000012">
    <property type="protein sequence ID" value="MFG6458361.1"/>
    <property type="molecule type" value="Genomic_DNA"/>
</dbReference>
<dbReference type="RefSeq" id="WP_394489230.1">
    <property type="nucleotide sequence ID" value="NZ_JBIGIA010000012.1"/>
</dbReference>
<protein>
    <submittedName>
        <fullName evidence="1">Uncharacterized protein</fullName>
    </submittedName>
</protein>
<comment type="caution">
    <text evidence="1">The sequence shown here is derived from an EMBL/GenBank/DDBJ whole genome shotgun (WGS) entry which is preliminary data.</text>
</comment>
<keyword evidence="2" id="KW-1185">Reference proteome</keyword>